<sequence length="195" mass="20640">MYSKLSKVKSSQSQSQSQSPSRIESSRVESSRVESSRVESTCRFEKNAGRLFRVDDVHLSLDVEFLARSDFLMCRLKRADGMGRGVWWGWDEVGWDKKKGKQRNLRDRSCDGVGGDGAGGAGGSGSGSGGGLTISFLDVLATLRVIFEYDTSEYREGQSSMVTTLVLAAASGSNAVAVASIAAAAVAVAVAIASA</sequence>
<keyword evidence="2" id="KW-0472">Membrane</keyword>
<reference evidence="3" key="1">
    <citation type="journal article" date="2020" name="G3 (Bethesda)">
        <title>High-Quality Assemblies for Three Invasive Social Wasps from the &lt;i&gt;Vespula&lt;/i&gt; Genus.</title>
        <authorList>
            <person name="Harrop T.W.R."/>
            <person name="Guhlin J."/>
            <person name="McLaughlin G.M."/>
            <person name="Permina E."/>
            <person name="Stockwell P."/>
            <person name="Gilligan J."/>
            <person name="Le Lec M.F."/>
            <person name="Gruber M.A.M."/>
            <person name="Quinn O."/>
            <person name="Lovegrove M."/>
            <person name="Duncan E.J."/>
            <person name="Remnant E.J."/>
            <person name="Van Eeckhoven J."/>
            <person name="Graham B."/>
            <person name="Knapp R.A."/>
            <person name="Langford K.W."/>
            <person name="Kronenberg Z."/>
            <person name="Press M.O."/>
            <person name="Eacker S.M."/>
            <person name="Wilson-Rankin E.E."/>
            <person name="Purcell J."/>
            <person name="Lester P.J."/>
            <person name="Dearden P.K."/>
        </authorList>
    </citation>
    <scope>NUCLEOTIDE SEQUENCE</scope>
    <source>
        <strain evidence="3">Marl-1</strain>
    </source>
</reference>
<keyword evidence="2" id="KW-0812">Transmembrane</keyword>
<keyword evidence="4" id="KW-1185">Reference proteome</keyword>
<feature type="compositionally biased region" description="Gly residues" evidence="1">
    <location>
        <begin position="112"/>
        <end position="127"/>
    </location>
</feature>
<dbReference type="EMBL" id="JACSEA010000005">
    <property type="protein sequence ID" value="KAF7400534.1"/>
    <property type="molecule type" value="Genomic_DNA"/>
</dbReference>
<protein>
    <submittedName>
        <fullName evidence="3">Uncharacterized protein</fullName>
    </submittedName>
</protein>
<comment type="caution">
    <text evidence="3">The sequence shown here is derived from an EMBL/GenBank/DDBJ whole genome shotgun (WGS) entry which is preliminary data.</text>
</comment>
<evidence type="ECO:0000256" key="2">
    <source>
        <dbReference type="SAM" id="Phobius"/>
    </source>
</evidence>
<dbReference type="AlphaFoldDB" id="A0A834NA26"/>
<proteinExistence type="predicted"/>
<name>A0A834NA26_VESVU</name>
<evidence type="ECO:0000256" key="1">
    <source>
        <dbReference type="SAM" id="MobiDB-lite"/>
    </source>
</evidence>
<evidence type="ECO:0000313" key="4">
    <source>
        <dbReference type="Proteomes" id="UP000614350"/>
    </source>
</evidence>
<gene>
    <name evidence="3" type="ORF">HZH66_005718</name>
</gene>
<keyword evidence="2" id="KW-1133">Transmembrane helix</keyword>
<feature type="region of interest" description="Disordered" evidence="1">
    <location>
        <begin position="104"/>
        <end position="127"/>
    </location>
</feature>
<feature type="region of interest" description="Disordered" evidence="1">
    <location>
        <begin position="1"/>
        <end position="30"/>
    </location>
</feature>
<accession>A0A834NA26</accession>
<feature type="transmembrane region" description="Helical" evidence="2">
    <location>
        <begin position="165"/>
        <end position="193"/>
    </location>
</feature>
<evidence type="ECO:0000313" key="3">
    <source>
        <dbReference type="EMBL" id="KAF7400534.1"/>
    </source>
</evidence>
<feature type="compositionally biased region" description="Low complexity" evidence="1">
    <location>
        <begin position="1"/>
        <end position="23"/>
    </location>
</feature>
<organism evidence="3 4">
    <name type="scientific">Vespula vulgaris</name>
    <name type="common">Yellow jacket</name>
    <name type="synonym">Wasp</name>
    <dbReference type="NCBI Taxonomy" id="7454"/>
    <lineage>
        <taxon>Eukaryota</taxon>
        <taxon>Metazoa</taxon>
        <taxon>Ecdysozoa</taxon>
        <taxon>Arthropoda</taxon>
        <taxon>Hexapoda</taxon>
        <taxon>Insecta</taxon>
        <taxon>Pterygota</taxon>
        <taxon>Neoptera</taxon>
        <taxon>Endopterygota</taxon>
        <taxon>Hymenoptera</taxon>
        <taxon>Apocrita</taxon>
        <taxon>Aculeata</taxon>
        <taxon>Vespoidea</taxon>
        <taxon>Vespidae</taxon>
        <taxon>Vespinae</taxon>
        <taxon>Vespula</taxon>
    </lineage>
</organism>
<dbReference type="Proteomes" id="UP000614350">
    <property type="component" value="Unassembled WGS sequence"/>
</dbReference>